<dbReference type="OrthoDB" id="9793014at2"/>
<dbReference type="SUPFAM" id="SSF56784">
    <property type="entry name" value="HAD-like"/>
    <property type="match status" value="1"/>
</dbReference>
<dbReference type="InterPro" id="IPR041492">
    <property type="entry name" value="HAD_2"/>
</dbReference>
<dbReference type="InterPro" id="IPR036412">
    <property type="entry name" value="HAD-like_sf"/>
</dbReference>
<evidence type="ECO:0000256" key="2">
    <source>
        <dbReference type="ARBA" id="ARBA00004818"/>
    </source>
</evidence>
<evidence type="ECO:0000256" key="4">
    <source>
        <dbReference type="ARBA" id="ARBA00013078"/>
    </source>
</evidence>
<protein>
    <recommendedName>
        <fullName evidence="4">phosphoglycolate phosphatase</fullName>
        <ecNumber evidence="4">3.1.3.18</ecNumber>
    </recommendedName>
</protein>
<keyword evidence="5" id="KW-0378">Hydrolase</keyword>
<dbReference type="InterPro" id="IPR023214">
    <property type="entry name" value="HAD_sf"/>
</dbReference>
<evidence type="ECO:0000256" key="3">
    <source>
        <dbReference type="ARBA" id="ARBA00006171"/>
    </source>
</evidence>
<dbReference type="InterPro" id="IPR050155">
    <property type="entry name" value="HAD-like_hydrolase_sf"/>
</dbReference>
<keyword evidence="6" id="KW-1185">Reference proteome</keyword>
<evidence type="ECO:0000313" key="6">
    <source>
        <dbReference type="Proteomes" id="UP000284202"/>
    </source>
</evidence>
<dbReference type="GO" id="GO:0005829">
    <property type="term" value="C:cytosol"/>
    <property type="evidence" value="ECO:0007669"/>
    <property type="project" value="TreeGrafter"/>
</dbReference>
<dbReference type="EC" id="3.1.3.18" evidence="4"/>
<dbReference type="PANTHER" id="PTHR43434:SF1">
    <property type="entry name" value="PHOSPHOGLYCOLATE PHOSPHATASE"/>
    <property type="match status" value="1"/>
</dbReference>
<accession>A0A418SQX2</accession>
<dbReference type="SFLD" id="SFLDS00003">
    <property type="entry name" value="Haloacid_Dehalogenase"/>
    <property type="match status" value="1"/>
</dbReference>
<reference evidence="6" key="1">
    <citation type="submission" date="2018-09" db="EMBL/GenBank/DDBJ databases">
        <title>Acidovorax cavernicola nov. sp. isolated from Gruta de las Maravillas (Aracena, Spain).</title>
        <authorList>
            <person name="Jurado V."/>
            <person name="Gutierrez-Patricio S."/>
            <person name="Gonzalez-Pimentel J.L."/>
            <person name="Miller A.Z."/>
            <person name="Laiz L."/>
            <person name="Saiz-Jimenez C."/>
        </authorList>
    </citation>
    <scope>NUCLEOTIDE SEQUENCE [LARGE SCALE GENOMIC DNA]</scope>
    <source>
        <strain evidence="6">1011MAR3C25</strain>
    </source>
</reference>
<comment type="catalytic activity">
    <reaction evidence="1">
        <text>2-phosphoglycolate + H2O = glycolate + phosphate</text>
        <dbReference type="Rhea" id="RHEA:14369"/>
        <dbReference type="ChEBI" id="CHEBI:15377"/>
        <dbReference type="ChEBI" id="CHEBI:29805"/>
        <dbReference type="ChEBI" id="CHEBI:43474"/>
        <dbReference type="ChEBI" id="CHEBI:58033"/>
        <dbReference type="EC" id="3.1.3.18"/>
    </reaction>
</comment>
<organism evidence="5 6">
    <name type="scientific">Paracoccus onubensis</name>
    <dbReference type="NCBI Taxonomy" id="1675788"/>
    <lineage>
        <taxon>Bacteria</taxon>
        <taxon>Pseudomonadati</taxon>
        <taxon>Pseudomonadota</taxon>
        <taxon>Alphaproteobacteria</taxon>
        <taxon>Rhodobacterales</taxon>
        <taxon>Paracoccaceae</taxon>
        <taxon>Paracoccus</taxon>
    </lineage>
</organism>
<comment type="pathway">
    <text evidence="2">Organic acid metabolism; glycolate biosynthesis; glycolate from 2-phosphoglycolate: step 1/1.</text>
</comment>
<dbReference type="Proteomes" id="UP000284202">
    <property type="component" value="Unassembled WGS sequence"/>
</dbReference>
<comment type="caution">
    <text evidence="5">The sequence shown here is derived from an EMBL/GenBank/DDBJ whole genome shotgun (WGS) entry which is preliminary data.</text>
</comment>
<name>A0A418SQX2_9RHOB</name>
<gene>
    <name evidence="5" type="ORF">D3P04_15855</name>
</gene>
<dbReference type="NCBIfam" id="TIGR01509">
    <property type="entry name" value="HAD-SF-IA-v3"/>
    <property type="match status" value="1"/>
</dbReference>
<dbReference type="AlphaFoldDB" id="A0A418SQX2"/>
<sequence>MAGTVVFDLDGTLADTSADLIGAANSCFEARGMGPLLDPVQDALVAFHGGRAMLRAGYARAAQEMLLPPGAEDQDYPRLLEFYGRNIAVHTRLYPGVEEALRQLAADGHILAVCTNKPEALAETLLRELGIRDAFASLIGADTLPVRKPDPRPYTAAVEQAGGDPANSFLVGDTETDRKTAAAAGVRVALVGFGPEGNAISRLAPDALLEDFGQLPELARDWLGVRDPVSA</sequence>
<dbReference type="PANTHER" id="PTHR43434">
    <property type="entry name" value="PHOSPHOGLYCOLATE PHOSPHATASE"/>
    <property type="match status" value="1"/>
</dbReference>
<evidence type="ECO:0000313" key="5">
    <source>
        <dbReference type="EMBL" id="RJE83361.1"/>
    </source>
</evidence>
<evidence type="ECO:0000256" key="1">
    <source>
        <dbReference type="ARBA" id="ARBA00000830"/>
    </source>
</evidence>
<dbReference type="PRINTS" id="PR00413">
    <property type="entry name" value="HADHALOGNASE"/>
</dbReference>
<comment type="similarity">
    <text evidence="3">Belongs to the HAD-like hydrolase superfamily. CbbY/CbbZ/Gph/YieH family.</text>
</comment>
<proteinExistence type="inferred from homology"/>
<dbReference type="Pfam" id="PF13419">
    <property type="entry name" value="HAD_2"/>
    <property type="match status" value="1"/>
</dbReference>
<dbReference type="NCBIfam" id="TIGR01549">
    <property type="entry name" value="HAD-SF-IA-v1"/>
    <property type="match status" value="1"/>
</dbReference>
<dbReference type="GO" id="GO:0006281">
    <property type="term" value="P:DNA repair"/>
    <property type="evidence" value="ECO:0007669"/>
    <property type="project" value="TreeGrafter"/>
</dbReference>
<dbReference type="InterPro" id="IPR006439">
    <property type="entry name" value="HAD-SF_hydro_IA"/>
</dbReference>
<dbReference type="SFLD" id="SFLDG01129">
    <property type="entry name" value="C1.5:_HAD__Beta-PGM__Phosphata"/>
    <property type="match status" value="1"/>
</dbReference>
<dbReference type="Gene3D" id="1.10.150.240">
    <property type="entry name" value="Putative phosphatase, domain 2"/>
    <property type="match status" value="1"/>
</dbReference>
<dbReference type="InterPro" id="IPR023198">
    <property type="entry name" value="PGP-like_dom2"/>
</dbReference>
<dbReference type="RefSeq" id="WP_119750636.1">
    <property type="nucleotide sequence ID" value="NZ_QZCG01000011.1"/>
</dbReference>
<dbReference type="GO" id="GO:0008967">
    <property type="term" value="F:phosphoglycolate phosphatase activity"/>
    <property type="evidence" value="ECO:0007669"/>
    <property type="project" value="UniProtKB-EC"/>
</dbReference>
<dbReference type="EMBL" id="QZCG01000011">
    <property type="protein sequence ID" value="RJE83361.1"/>
    <property type="molecule type" value="Genomic_DNA"/>
</dbReference>
<dbReference type="Gene3D" id="3.40.50.1000">
    <property type="entry name" value="HAD superfamily/HAD-like"/>
    <property type="match status" value="1"/>
</dbReference>